<feature type="region of interest" description="Disordered" evidence="1">
    <location>
        <begin position="1"/>
        <end position="51"/>
    </location>
</feature>
<comment type="caution">
    <text evidence="2">The sequence shown here is derived from an EMBL/GenBank/DDBJ whole genome shotgun (WGS) entry which is preliminary data.</text>
</comment>
<organism evidence="2 3">
    <name type="scientific">Marchantia polymorpha subsp. ruderalis</name>
    <dbReference type="NCBI Taxonomy" id="1480154"/>
    <lineage>
        <taxon>Eukaryota</taxon>
        <taxon>Viridiplantae</taxon>
        <taxon>Streptophyta</taxon>
        <taxon>Embryophyta</taxon>
        <taxon>Marchantiophyta</taxon>
        <taxon>Marchantiopsida</taxon>
        <taxon>Marchantiidae</taxon>
        <taxon>Marchantiales</taxon>
        <taxon>Marchantiaceae</taxon>
        <taxon>Marchantia</taxon>
    </lineage>
</organism>
<evidence type="ECO:0000313" key="2">
    <source>
        <dbReference type="EMBL" id="OAE18554.1"/>
    </source>
</evidence>
<dbReference type="EMBL" id="LVLJ01004028">
    <property type="protein sequence ID" value="OAE18554.1"/>
    <property type="molecule type" value="Genomic_DNA"/>
</dbReference>
<evidence type="ECO:0000256" key="1">
    <source>
        <dbReference type="SAM" id="MobiDB-lite"/>
    </source>
</evidence>
<protein>
    <submittedName>
        <fullName evidence="2">Uncharacterized protein</fullName>
    </submittedName>
</protein>
<reference evidence="2" key="1">
    <citation type="submission" date="2016-03" db="EMBL/GenBank/DDBJ databases">
        <title>Mechanisms controlling the formation of the plant cell surface in tip-growing cells are functionally conserved among land plants.</title>
        <authorList>
            <person name="Honkanen S."/>
            <person name="Jones V.A."/>
            <person name="Morieri G."/>
            <person name="Champion C."/>
            <person name="Hetherington A.J."/>
            <person name="Kelly S."/>
            <person name="Saint-Marcoux D."/>
            <person name="Proust H."/>
            <person name="Prescott H."/>
            <person name="Dolan L."/>
        </authorList>
    </citation>
    <scope>NUCLEOTIDE SEQUENCE [LARGE SCALE GENOMIC DNA]</scope>
    <source>
        <tissue evidence="2">Whole gametophyte</tissue>
    </source>
</reference>
<feature type="region of interest" description="Disordered" evidence="1">
    <location>
        <begin position="102"/>
        <end position="124"/>
    </location>
</feature>
<evidence type="ECO:0000313" key="3">
    <source>
        <dbReference type="Proteomes" id="UP000077202"/>
    </source>
</evidence>
<sequence length="124" mass="13826">MEFIGSVNEGALGENKVFSEDDDVELARPSSEVDILDNDDVGQPSAKSQRRVIMPSASEDVIPRSRLRTRRPTATQLRLAETHARRQVKSRHIMQETVEFDMGEGPLACEPKSTKMSLSDLLSE</sequence>
<proteinExistence type="predicted"/>
<gene>
    <name evidence="2" type="ORF">AXG93_1923s1100</name>
</gene>
<keyword evidence="3" id="KW-1185">Reference proteome</keyword>
<accession>A0A176VCG3</accession>
<name>A0A176VCG3_MARPO</name>
<dbReference type="AlphaFoldDB" id="A0A176VCG3"/>
<dbReference type="Proteomes" id="UP000077202">
    <property type="component" value="Unassembled WGS sequence"/>
</dbReference>
<feature type="compositionally biased region" description="Polar residues" evidence="1">
    <location>
        <begin position="114"/>
        <end position="124"/>
    </location>
</feature>